<accession>A0A8T2UKC9</accession>
<name>A0A8T2UKC9_CERRI</name>
<dbReference type="InterPro" id="IPR036163">
    <property type="entry name" value="HMA_dom_sf"/>
</dbReference>
<protein>
    <recommendedName>
        <fullName evidence="5">HMA domain-containing protein</fullName>
    </recommendedName>
</protein>
<keyword evidence="2" id="KW-0449">Lipoprotein</keyword>
<dbReference type="Gene3D" id="3.30.70.100">
    <property type="match status" value="1"/>
</dbReference>
<comment type="caution">
    <text evidence="6">The sequence shown here is derived from an EMBL/GenBank/DDBJ whole genome shotgun (WGS) entry which is preliminary data.</text>
</comment>
<evidence type="ECO:0000313" key="6">
    <source>
        <dbReference type="EMBL" id="KAH7432779.1"/>
    </source>
</evidence>
<comment type="similarity">
    <text evidence="3">Belongs to the HIPP family.</text>
</comment>
<keyword evidence="7" id="KW-1185">Reference proteome</keyword>
<keyword evidence="2" id="KW-0636">Prenylation</keyword>
<keyword evidence="1" id="KW-0479">Metal-binding</keyword>
<dbReference type="InterPro" id="IPR006121">
    <property type="entry name" value="HMA_dom"/>
</dbReference>
<dbReference type="CDD" id="cd00371">
    <property type="entry name" value="HMA"/>
    <property type="match status" value="1"/>
</dbReference>
<evidence type="ECO:0000259" key="5">
    <source>
        <dbReference type="PROSITE" id="PS50846"/>
    </source>
</evidence>
<dbReference type="GO" id="GO:0046872">
    <property type="term" value="F:metal ion binding"/>
    <property type="evidence" value="ECO:0007669"/>
    <property type="project" value="UniProtKB-KW"/>
</dbReference>
<dbReference type="SUPFAM" id="SSF55008">
    <property type="entry name" value="HMA, heavy metal-associated domain"/>
    <property type="match status" value="1"/>
</dbReference>
<evidence type="ECO:0000256" key="2">
    <source>
        <dbReference type="ARBA" id="ARBA00023289"/>
    </source>
</evidence>
<evidence type="ECO:0000256" key="4">
    <source>
        <dbReference type="SAM" id="MobiDB-lite"/>
    </source>
</evidence>
<evidence type="ECO:0000313" key="7">
    <source>
        <dbReference type="Proteomes" id="UP000825935"/>
    </source>
</evidence>
<feature type="compositionally biased region" description="Low complexity" evidence="4">
    <location>
        <begin position="98"/>
        <end position="123"/>
    </location>
</feature>
<reference evidence="6" key="1">
    <citation type="submission" date="2021-08" db="EMBL/GenBank/DDBJ databases">
        <title>WGS assembly of Ceratopteris richardii.</title>
        <authorList>
            <person name="Marchant D.B."/>
            <person name="Chen G."/>
            <person name="Jenkins J."/>
            <person name="Shu S."/>
            <person name="Leebens-Mack J."/>
            <person name="Grimwood J."/>
            <person name="Schmutz J."/>
            <person name="Soltis P."/>
            <person name="Soltis D."/>
            <person name="Chen Z.-H."/>
        </authorList>
    </citation>
    <scope>NUCLEOTIDE SEQUENCE</scope>
    <source>
        <strain evidence="6">Whitten #5841</strain>
        <tissue evidence="6">Leaf</tissue>
    </source>
</reference>
<dbReference type="AlphaFoldDB" id="A0A8T2UKC9"/>
<sequence length="246" mass="26605">MGKPQFDHSASKIPSNSSKSENAITLKVLIHCEGCKRKVKNIIKCVDGVESVKFEVGSGKVIVLGKGVDVKDVLRNLHEAGKHAEVWHLGGFKGAYANHGNNANNKQSNGFNKSNANNGANNNMKGLSWDNKGFNNKGKANGGMLMPMDDMNTNLSGKMKGELVDWASINNHKPHLSNVDFRFGQNFEKPGLVGNNIAILSKSMAPVTSVVHGETGYGSYGKSEYGSIEYATHFFSDENVNNCSVM</sequence>
<evidence type="ECO:0000256" key="3">
    <source>
        <dbReference type="ARBA" id="ARBA00024045"/>
    </source>
</evidence>
<dbReference type="EMBL" id="CM035412">
    <property type="protein sequence ID" value="KAH7432779.1"/>
    <property type="molecule type" value="Genomic_DNA"/>
</dbReference>
<dbReference type="Pfam" id="PF00403">
    <property type="entry name" value="HMA"/>
    <property type="match status" value="1"/>
</dbReference>
<dbReference type="Proteomes" id="UP000825935">
    <property type="component" value="Chromosome 7"/>
</dbReference>
<feature type="domain" description="HMA" evidence="5">
    <location>
        <begin position="21"/>
        <end position="85"/>
    </location>
</feature>
<dbReference type="PANTHER" id="PTHR45868:SF93">
    <property type="entry name" value="OS12G0144600 PROTEIN"/>
    <property type="match status" value="1"/>
</dbReference>
<organism evidence="6 7">
    <name type="scientific">Ceratopteris richardii</name>
    <name type="common">Triangle waterfern</name>
    <dbReference type="NCBI Taxonomy" id="49495"/>
    <lineage>
        <taxon>Eukaryota</taxon>
        <taxon>Viridiplantae</taxon>
        <taxon>Streptophyta</taxon>
        <taxon>Embryophyta</taxon>
        <taxon>Tracheophyta</taxon>
        <taxon>Polypodiopsida</taxon>
        <taxon>Polypodiidae</taxon>
        <taxon>Polypodiales</taxon>
        <taxon>Pteridineae</taxon>
        <taxon>Pteridaceae</taxon>
        <taxon>Parkerioideae</taxon>
        <taxon>Ceratopteris</taxon>
    </lineage>
</organism>
<dbReference type="PANTHER" id="PTHR45868">
    <property type="entry name" value="HEAVY METAL-ASSOCIATED ISOPRENYLATED PLANT PROTEIN 33-RELATED"/>
    <property type="match status" value="1"/>
</dbReference>
<gene>
    <name evidence="6" type="ORF">KP509_07G039600</name>
</gene>
<proteinExistence type="inferred from homology"/>
<feature type="region of interest" description="Disordered" evidence="4">
    <location>
        <begin position="98"/>
        <end position="132"/>
    </location>
</feature>
<evidence type="ECO:0000256" key="1">
    <source>
        <dbReference type="ARBA" id="ARBA00022723"/>
    </source>
</evidence>
<dbReference type="OrthoDB" id="689350at2759"/>
<dbReference type="PROSITE" id="PS50846">
    <property type="entry name" value="HMA_2"/>
    <property type="match status" value="1"/>
</dbReference>